<evidence type="ECO:0000256" key="2">
    <source>
        <dbReference type="SAM" id="MobiDB-lite"/>
    </source>
</evidence>
<feature type="coiled-coil region" evidence="1">
    <location>
        <begin position="535"/>
        <end position="581"/>
    </location>
</feature>
<feature type="coiled-coil region" evidence="1">
    <location>
        <begin position="131"/>
        <end position="158"/>
    </location>
</feature>
<evidence type="ECO:0000313" key="3">
    <source>
        <dbReference type="WBParaSite" id="BPAG_0001316601-mRNA-1"/>
    </source>
</evidence>
<sequence>MTSRPTTARPKTSAGTRATSARLRKPSSTANAIQYVSRAAMVPESTGSVTPLRTMSQISSIPTTRLNTAMRNESVRNRLGTGQNGRLPTGTIQAAPRGTTMRPVTQQGLTGVKTATRIGSGRFVIDKSYYMSLFRAQMNNLMNEIDKLRDDLNRGERDRQNLLIYEKKAEEEANIIRTLQGRLLDCNKIMDLINTNSELHEIENELSKLHKQRNNAEKNLADLVENRRMKEDEIRLIENKIEEQKAQNNAKFHSMNPTIYDAYEELKKENEKLLEEYRMKQKELNELNEKKEQFDEHLAKFTLKQQAAALYERLAELEEKKMTIVDEINAEGTPDEQRERLLQTVIRTTNEIDIIQKQLDDVNEQIEQLKEELREFDIEMENVAGERNEKYRELKLKEMQIDEFLNSYDNLKAEEESQIDVISTEVVRKLELISTNITNLSLISGTANLDLTTELAEFNENYQLYVCLQQELNEMNKLEEKLQMANKQISEEIKEMNEKMDEFENINNFKAHKEQKRQELENCHQMLMVELPKINNSYQKLMDELEQTKFQLEKNDDYIKFKNVEKKWQCAEKNLNVLREEAAQRELETNYQVFKEKVKEKKKFIKIYYYVDYVRELNTCMYLTYM</sequence>
<dbReference type="PANTHER" id="PTHR31432:SF0">
    <property type="entry name" value="INTRAFLAGELLAR TRANSPORT PROTEIN 74 HOMOLOG"/>
    <property type="match status" value="1"/>
</dbReference>
<dbReference type="InterPro" id="IPR029602">
    <property type="entry name" value="IFT74"/>
</dbReference>
<dbReference type="WBParaSite" id="BPAG_0001316601-mRNA-1">
    <property type="protein sequence ID" value="BPAG_0001316601-mRNA-1"/>
    <property type="gene ID" value="BPAG_0001316601"/>
</dbReference>
<accession>A0A0N4TW66</accession>
<proteinExistence type="predicted"/>
<dbReference type="AlphaFoldDB" id="A0A0N4TW66"/>
<dbReference type="STRING" id="6280.A0A0N4TW66"/>
<dbReference type="GO" id="GO:0035735">
    <property type="term" value="P:intraciliary transport involved in cilium assembly"/>
    <property type="evidence" value="ECO:0007669"/>
    <property type="project" value="TreeGrafter"/>
</dbReference>
<organism evidence="3">
    <name type="scientific">Brugia pahangi</name>
    <name type="common">Filarial nematode worm</name>
    <dbReference type="NCBI Taxonomy" id="6280"/>
    <lineage>
        <taxon>Eukaryota</taxon>
        <taxon>Metazoa</taxon>
        <taxon>Ecdysozoa</taxon>
        <taxon>Nematoda</taxon>
        <taxon>Chromadorea</taxon>
        <taxon>Rhabditida</taxon>
        <taxon>Spirurina</taxon>
        <taxon>Spiruromorpha</taxon>
        <taxon>Filarioidea</taxon>
        <taxon>Onchocercidae</taxon>
        <taxon>Brugia</taxon>
    </lineage>
</organism>
<feature type="coiled-coil region" evidence="1">
    <location>
        <begin position="465"/>
        <end position="506"/>
    </location>
</feature>
<reference evidence="3" key="1">
    <citation type="submission" date="2017-02" db="UniProtKB">
        <authorList>
            <consortium name="WormBaseParasite"/>
        </authorList>
    </citation>
    <scope>IDENTIFICATION</scope>
</reference>
<keyword evidence="1" id="KW-0175">Coiled coil</keyword>
<feature type="region of interest" description="Disordered" evidence="2">
    <location>
        <begin position="1"/>
        <end position="29"/>
    </location>
</feature>
<feature type="compositionally biased region" description="Polar residues" evidence="2">
    <location>
        <begin position="1"/>
        <end position="19"/>
    </location>
</feature>
<dbReference type="PANTHER" id="PTHR31432">
    <property type="entry name" value="INTRAFLAGELLAR TRANSPORT PROTEIN 74 HOMOLOG"/>
    <property type="match status" value="1"/>
</dbReference>
<protein>
    <submittedName>
        <fullName evidence="3">Intraflagellar transport protein 74 homolog</fullName>
    </submittedName>
</protein>
<dbReference type="GO" id="GO:0048487">
    <property type="term" value="F:beta-tubulin binding"/>
    <property type="evidence" value="ECO:0007669"/>
    <property type="project" value="InterPro"/>
</dbReference>
<name>A0A0N4TW66_BRUPA</name>
<dbReference type="GO" id="GO:0005929">
    <property type="term" value="C:cilium"/>
    <property type="evidence" value="ECO:0007669"/>
    <property type="project" value="TreeGrafter"/>
</dbReference>
<feature type="coiled-coil region" evidence="1">
    <location>
        <begin position="192"/>
        <end position="414"/>
    </location>
</feature>
<evidence type="ECO:0000256" key="1">
    <source>
        <dbReference type="SAM" id="Coils"/>
    </source>
</evidence>
<dbReference type="GO" id="GO:0030992">
    <property type="term" value="C:intraciliary transport particle B"/>
    <property type="evidence" value="ECO:0007669"/>
    <property type="project" value="InterPro"/>
</dbReference>